<protein>
    <submittedName>
        <fullName evidence="2">Uncharacterized protein</fullName>
    </submittedName>
</protein>
<dbReference type="RefSeq" id="XP_038740004.1">
    <property type="nucleotide sequence ID" value="XM_038894747.1"/>
</dbReference>
<comment type="caution">
    <text evidence="2">The sequence shown here is derived from an EMBL/GenBank/DDBJ whole genome shotgun (WGS) entry which is preliminary data.</text>
</comment>
<keyword evidence="3" id="KW-1185">Reference proteome</keyword>
<proteinExistence type="predicted"/>
<evidence type="ECO:0000313" key="2">
    <source>
        <dbReference type="EMBL" id="KAF9870543.1"/>
    </source>
</evidence>
<gene>
    <name evidence="2" type="ORF">CkaCkLH20_12033</name>
</gene>
<dbReference type="Proteomes" id="UP000781932">
    <property type="component" value="Unassembled WGS sequence"/>
</dbReference>
<accession>A0A9P6HTU3</accession>
<name>A0A9P6HTU3_9PEZI</name>
<dbReference type="AlphaFoldDB" id="A0A9P6HTU3"/>
<reference evidence="2" key="1">
    <citation type="submission" date="2020-03" db="EMBL/GenBank/DDBJ databases">
        <authorList>
            <person name="He L."/>
        </authorList>
    </citation>
    <scope>NUCLEOTIDE SEQUENCE</scope>
    <source>
        <strain evidence="2">CkLH20</strain>
    </source>
</reference>
<evidence type="ECO:0000256" key="1">
    <source>
        <dbReference type="SAM" id="MobiDB-lite"/>
    </source>
</evidence>
<dbReference type="EMBL" id="JAATWM020000053">
    <property type="protein sequence ID" value="KAF9870543.1"/>
    <property type="molecule type" value="Genomic_DNA"/>
</dbReference>
<organism evidence="2 3">
    <name type="scientific">Colletotrichum karsti</name>
    <dbReference type="NCBI Taxonomy" id="1095194"/>
    <lineage>
        <taxon>Eukaryota</taxon>
        <taxon>Fungi</taxon>
        <taxon>Dikarya</taxon>
        <taxon>Ascomycota</taxon>
        <taxon>Pezizomycotina</taxon>
        <taxon>Sordariomycetes</taxon>
        <taxon>Hypocreomycetidae</taxon>
        <taxon>Glomerellales</taxon>
        <taxon>Glomerellaceae</taxon>
        <taxon>Colletotrichum</taxon>
        <taxon>Colletotrichum boninense species complex</taxon>
    </lineage>
</organism>
<dbReference type="GeneID" id="62167821"/>
<reference evidence="2" key="2">
    <citation type="submission" date="2020-11" db="EMBL/GenBank/DDBJ databases">
        <title>Whole genome sequencing of Colletotrichum sp.</title>
        <authorList>
            <person name="Li H."/>
        </authorList>
    </citation>
    <scope>NUCLEOTIDE SEQUENCE</scope>
    <source>
        <strain evidence="2">CkLH20</strain>
    </source>
</reference>
<sequence>MRYKYRCRYPTALAPFPHKHLPSPIGKARHAIDRTFTQSSSGIGVGLLGAVIGGLAAREVSDAAVRTRNRKEMESGTYHPRPHHDTEKARVISTVVGALVGGLGANALEKRFEAARERDWEQQQLWEKRWGRERDLPHYDTGKEHERDHGRGRTRGQRHDDWNDGYPSDRRRSQRLRSEERYQYRN</sequence>
<feature type="region of interest" description="Disordered" evidence="1">
    <location>
        <begin position="136"/>
        <end position="186"/>
    </location>
</feature>
<dbReference type="OrthoDB" id="4779214at2759"/>
<evidence type="ECO:0000313" key="3">
    <source>
        <dbReference type="Proteomes" id="UP000781932"/>
    </source>
</evidence>